<dbReference type="RefSeq" id="WP_104616281.1">
    <property type="nucleotide sequence ID" value="NZ_CP167817.1"/>
</dbReference>
<dbReference type="EMBL" id="MDEE01000021">
    <property type="protein sequence ID" value="PPU55283.1"/>
    <property type="molecule type" value="Genomic_DNA"/>
</dbReference>
<feature type="repeat" description="TPR" evidence="1">
    <location>
        <begin position="40"/>
        <end position="73"/>
    </location>
</feature>
<dbReference type="SUPFAM" id="SSF48452">
    <property type="entry name" value="TPR-like"/>
    <property type="match status" value="1"/>
</dbReference>
<evidence type="ECO:0000256" key="1">
    <source>
        <dbReference type="PROSITE-ProRule" id="PRU00339"/>
    </source>
</evidence>
<evidence type="ECO:0000313" key="2">
    <source>
        <dbReference type="EMBL" id="PPU55283.1"/>
    </source>
</evidence>
<dbReference type="PROSITE" id="PS50005">
    <property type="entry name" value="TPR"/>
    <property type="match status" value="1"/>
</dbReference>
<comment type="caution">
    <text evidence="2">The sequence shown here is derived from an EMBL/GenBank/DDBJ whole genome shotgun (WGS) entry which is preliminary data.</text>
</comment>
<name>A0A2S7C130_9XANT</name>
<accession>A0A2S7C130</accession>
<proteinExistence type="predicted"/>
<dbReference type="InterPro" id="IPR011990">
    <property type="entry name" value="TPR-like_helical_dom_sf"/>
</dbReference>
<dbReference type="InterPro" id="IPR019734">
    <property type="entry name" value="TPR_rpt"/>
</dbReference>
<evidence type="ECO:0000313" key="3">
    <source>
        <dbReference type="Proteomes" id="UP000238908"/>
    </source>
</evidence>
<dbReference type="Gene3D" id="1.25.40.10">
    <property type="entry name" value="Tetratricopeptide repeat domain"/>
    <property type="match status" value="1"/>
</dbReference>
<dbReference type="Proteomes" id="UP000238908">
    <property type="component" value="Unassembled WGS sequence"/>
</dbReference>
<organism evidence="2 3">
    <name type="scientific">Xanthomonas dyei</name>
    <dbReference type="NCBI Taxonomy" id="743699"/>
    <lineage>
        <taxon>Bacteria</taxon>
        <taxon>Pseudomonadati</taxon>
        <taxon>Pseudomonadota</taxon>
        <taxon>Gammaproteobacteria</taxon>
        <taxon>Lysobacterales</taxon>
        <taxon>Lysobacteraceae</taxon>
        <taxon>Xanthomonas</taxon>
    </lineage>
</organism>
<gene>
    <name evidence="2" type="ORF">XdyCFBP7245_14470</name>
</gene>
<protein>
    <submittedName>
        <fullName evidence="2">Uncharacterized protein</fullName>
    </submittedName>
</protein>
<keyword evidence="1" id="KW-0802">TPR repeat</keyword>
<dbReference type="AlphaFoldDB" id="A0A2S7C130"/>
<sequence length="186" mass="19882">MTKQDTGELLARAAQSMLDADDAKSVALLNMLLDQAPNCAEAYYLLGAQHAQSGEMTLAEHAFKHALQLSPELIMARFQLGQLLLVTSRNSEAIQTLLPLSEFTANAIGSYAGGLISIANQQVALAISQLRAGLEKEQPLAALQADMQALVIKLSDDGQVHQLLQSDIGDSPAGASMLLSNYSRYN</sequence>
<reference evidence="2 3" key="1">
    <citation type="submission" date="2016-08" db="EMBL/GenBank/DDBJ databases">
        <authorList>
            <person name="Seilhamer J.J."/>
        </authorList>
    </citation>
    <scope>NUCLEOTIDE SEQUENCE [LARGE SCALE GENOMIC DNA]</scope>
    <source>
        <strain evidence="2 3">CFBP7245</strain>
    </source>
</reference>
<dbReference type="SMART" id="SM00028">
    <property type="entry name" value="TPR"/>
    <property type="match status" value="1"/>
</dbReference>